<dbReference type="Pfam" id="PF12412">
    <property type="entry name" value="DUF3667"/>
    <property type="match status" value="1"/>
</dbReference>
<sequence>MKRDRYDRKFRGKVCLNCETNLDLSDRYCPNCGQLNSTKKLSFNDFFYEFFGSIFAYDSRLYRTLNVLIFRPGRISTEYIQGKRARYANPFRFYLSVSIIFFILYGLVNQFSTENLSPVQFQRDKEENTITEVDSTDLKPESEITHLDFFKRSLEKIEIYNSYSKKHPETFVHEALKDLKHENNFYNQWLYKRVLVIEEITENPTAFINYVMGKLPFVIFFFIPVFTLVLWLTYGRLNFTYMEHLVFSFHTQTMLFFMMTFGLILTSLFSTAFIRSVVILLFLFYLYKALRNFYKQKRWKTILKFVFLNVIFIILAFITTILEVIFSLVIY</sequence>
<feature type="transmembrane region" description="Helical" evidence="1">
    <location>
        <begin position="246"/>
        <end position="266"/>
    </location>
</feature>
<evidence type="ECO:0000256" key="1">
    <source>
        <dbReference type="SAM" id="Phobius"/>
    </source>
</evidence>
<protein>
    <recommendedName>
        <fullName evidence="4">DUF3667 domain-containing protein</fullName>
    </recommendedName>
</protein>
<name>A0ABU1K6P3_9FLAO</name>
<organism evidence="2 3">
    <name type="scientific">Mesonia maritima</name>
    <dbReference type="NCBI Taxonomy" id="1793873"/>
    <lineage>
        <taxon>Bacteria</taxon>
        <taxon>Pseudomonadati</taxon>
        <taxon>Bacteroidota</taxon>
        <taxon>Flavobacteriia</taxon>
        <taxon>Flavobacteriales</taxon>
        <taxon>Flavobacteriaceae</taxon>
        <taxon>Mesonia</taxon>
    </lineage>
</organism>
<keyword evidence="1" id="KW-0472">Membrane</keyword>
<keyword evidence="3" id="KW-1185">Reference proteome</keyword>
<feature type="transmembrane region" description="Helical" evidence="1">
    <location>
        <begin position="215"/>
        <end position="234"/>
    </location>
</feature>
<dbReference type="EMBL" id="JAVDQA010000005">
    <property type="protein sequence ID" value="MDR6301276.1"/>
    <property type="molecule type" value="Genomic_DNA"/>
</dbReference>
<keyword evidence="1" id="KW-1133">Transmembrane helix</keyword>
<evidence type="ECO:0008006" key="4">
    <source>
        <dbReference type="Google" id="ProtNLM"/>
    </source>
</evidence>
<feature type="transmembrane region" description="Helical" evidence="1">
    <location>
        <begin position="91"/>
        <end position="108"/>
    </location>
</feature>
<accession>A0ABU1K6P3</accession>
<feature type="transmembrane region" description="Helical" evidence="1">
    <location>
        <begin position="302"/>
        <end position="330"/>
    </location>
</feature>
<gene>
    <name evidence="2" type="ORF">GGR31_001927</name>
</gene>
<feature type="transmembrane region" description="Helical" evidence="1">
    <location>
        <begin position="272"/>
        <end position="290"/>
    </location>
</feature>
<evidence type="ECO:0000313" key="3">
    <source>
        <dbReference type="Proteomes" id="UP001257659"/>
    </source>
</evidence>
<reference evidence="2 3" key="1">
    <citation type="submission" date="2023-07" db="EMBL/GenBank/DDBJ databases">
        <title>Genomic Encyclopedia of Type Strains, Phase IV (KMG-IV): sequencing the most valuable type-strain genomes for metagenomic binning, comparative biology and taxonomic classification.</title>
        <authorList>
            <person name="Goeker M."/>
        </authorList>
    </citation>
    <scope>NUCLEOTIDE SEQUENCE [LARGE SCALE GENOMIC DNA]</scope>
    <source>
        <strain evidence="2 3">DSM 102814</strain>
    </source>
</reference>
<dbReference type="Proteomes" id="UP001257659">
    <property type="component" value="Unassembled WGS sequence"/>
</dbReference>
<comment type="caution">
    <text evidence="2">The sequence shown here is derived from an EMBL/GenBank/DDBJ whole genome shotgun (WGS) entry which is preliminary data.</text>
</comment>
<keyword evidence="1" id="KW-0812">Transmembrane</keyword>
<evidence type="ECO:0000313" key="2">
    <source>
        <dbReference type="EMBL" id="MDR6301276.1"/>
    </source>
</evidence>
<dbReference type="RefSeq" id="WP_309728462.1">
    <property type="nucleotide sequence ID" value="NZ_JAVDQA010000005.1"/>
</dbReference>
<proteinExistence type="predicted"/>
<dbReference type="InterPro" id="IPR022134">
    <property type="entry name" value="DUF3667"/>
</dbReference>